<evidence type="ECO:0000313" key="3">
    <source>
        <dbReference type="Proteomes" id="UP001066276"/>
    </source>
</evidence>
<organism evidence="2 3">
    <name type="scientific">Pleurodeles waltl</name>
    <name type="common">Iberian ribbed newt</name>
    <dbReference type="NCBI Taxonomy" id="8319"/>
    <lineage>
        <taxon>Eukaryota</taxon>
        <taxon>Metazoa</taxon>
        <taxon>Chordata</taxon>
        <taxon>Craniata</taxon>
        <taxon>Vertebrata</taxon>
        <taxon>Euteleostomi</taxon>
        <taxon>Amphibia</taxon>
        <taxon>Batrachia</taxon>
        <taxon>Caudata</taxon>
        <taxon>Salamandroidea</taxon>
        <taxon>Salamandridae</taxon>
        <taxon>Pleurodelinae</taxon>
        <taxon>Pleurodeles</taxon>
    </lineage>
</organism>
<protein>
    <recommendedName>
        <fullName evidence="4">SRA1/Sec31 domain-containing protein</fullName>
    </recommendedName>
</protein>
<name>A0AAV7UYA9_PLEWA</name>
<evidence type="ECO:0000313" key="2">
    <source>
        <dbReference type="EMBL" id="KAJ1194095.1"/>
    </source>
</evidence>
<keyword evidence="3" id="KW-1185">Reference proteome</keyword>
<accession>A0AAV7UYA9</accession>
<proteinExistence type="predicted"/>
<dbReference type="Proteomes" id="UP001066276">
    <property type="component" value="Chromosome 2_2"/>
</dbReference>
<comment type="caution">
    <text evidence="2">The sequence shown here is derived from an EMBL/GenBank/DDBJ whole genome shotgun (WGS) entry which is preliminary data.</text>
</comment>
<gene>
    <name evidence="2" type="ORF">NDU88_003390</name>
</gene>
<dbReference type="EMBL" id="JANPWB010000004">
    <property type="protein sequence ID" value="KAJ1194095.1"/>
    <property type="molecule type" value="Genomic_DNA"/>
</dbReference>
<dbReference type="AlphaFoldDB" id="A0AAV7UYA9"/>
<feature type="region of interest" description="Disordered" evidence="1">
    <location>
        <begin position="17"/>
        <end position="36"/>
    </location>
</feature>
<evidence type="ECO:0000256" key="1">
    <source>
        <dbReference type="SAM" id="MobiDB-lite"/>
    </source>
</evidence>
<reference evidence="2" key="1">
    <citation type="journal article" date="2022" name="bioRxiv">
        <title>Sequencing and chromosome-scale assembly of the giantPleurodeles waltlgenome.</title>
        <authorList>
            <person name="Brown T."/>
            <person name="Elewa A."/>
            <person name="Iarovenko S."/>
            <person name="Subramanian E."/>
            <person name="Araus A.J."/>
            <person name="Petzold A."/>
            <person name="Susuki M."/>
            <person name="Suzuki K.-i.T."/>
            <person name="Hayashi T."/>
            <person name="Toyoda A."/>
            <person name="Oliveira C."/>
            <person name="Osipova E."/>
            <person name="Leigh N.D."/>
            <person name="Simon A."/>
            <person name="Yun M.H."/>
        </authorList>
    </citation>
    <scope>NUCLEOTIDE SEQUENCE</scope>
    <source>
        <strain evidence="2">20211129_DDA</strain>
        <tissue evidence="2">Liver</tissue>
    </source>
</reference>
<evidence type="ECO:0008006" key="4">
    <source>
        <dbReference type="Google" id="ProtNLM"/>
    </source>
</evidence>
<sequence length="212" mass="22776">MLWRRPGHLVSYLDTEKAGQEAQGCTAGPKPTAGTESFEPPTLMGPVESQAPHIAVLPAHPLSQAPAAASATGSVISTGGVIAALASLPAQGMANTGTGPSSPPMGQGDIRSEHEHLQLHVPMEVKEKIWKEAYVNIFDLLVDKSDKEEVKRSKESAQSQVCCHWSQKKKVVEILVNWVTGFLTCQAILAKRFNDMGAELACYQKRIVGAHE</sequence>